<dbReference type="OrthoDB" id="5647824at2"/>
<evidence type="ECO:0000313" key="7">
    <source>
        <dbReference type="EMBL" id="VVC75316.1"/>
    </source>
</evidence>
<protein>
    <recommendedName>
        <fullName evidence="6">Calpain catalytic domain-containing protein</fullName>
    </recommendedName>
</protein>
<dbReference type="Proteomes" id="UP000324194">
    <property type="component" value="Chromosome 1"/>
</dbReference>
<feature type="active site" evidence="5">
    <location>
        <position position="377"/>
    </location>
</feature>
<keyword evidence="8" id="KW-1185">Reference proteome</keyword>
<sequence>MQLRFFENKAPETDAIEMQTRMSENQSDAEFAARGTLHIPEEAAVHFCPDPEGKSLLRPITHTKISQDLFLHPPCFQDINQGGLTGDCYLLASLLAILALPQGAASIQSMMKDEGGTVVVRLFDDYHKPRFMRLEKSVPHHFGILNSGALWVKLMEKAYAAFHGGRYSILEKGFSHTAMAALAGASNQYFLEGYCSFPFQSAKSLASLRDYVDGNGVYLLNELMRLTPSTPRAIQKRMSQQVFQDNLNLFQQWMQWIQGKQDIWMKLIQRCHPVCKQDVREFFSSCAISVEAEEAVGKVKAWLEKEKVLSGPALTGEYSREELDLFTAIQKRLRQNCPMTVSTDEDFKEGLLPRHTYAVTGCEENAETHRKYIFVQNPHGASRSFLSKMFISGGRTSEDVLQSGAVRQWVVKIKSTDQSVSRMELSDFCQAFAFIDAFSAVTVQAMNERVKADCRLVSGNKC</sequence>
<dbReference type="Gene3D" id="3.90.70.10">
    <property type="entry name" value="Cysteine proteinases"/>
    <property type="match status" value="1"/>
</dbReference>
<keyword evidence="3 5" id="KW-0378">Hydrolase</keyword>
<keyword evidence="2 5" id="KW-0645">Protease</keyword>
<organism evidence="7 8">
    <name type="scientific">Aquicella siphonis</name>
    <dbReference type="NCBI Taxonomy" id="254247"/>
    <lineage>
        <taxon>Bacteria</taxon>
        <taxon>Pseudomonadati</taxon>
        <taxon>Pseudomonadota</taxon>
        <taxon>Gammaproteobacteria</taxon>
        <taxon>Legionellales</taxon>
        <taxon>Coxiellaceae</taxon>
        <taxon>Aquicella</taxon>
    </lineage>
</organism>
<dbReference type="PANTHER" id="PTHR10183:SF379">
    <property type="entry name" value="CALPAIN-5"/>
    <property type="match status" value="1"/>
</dbReference>
<dbReference type="RefSeq" id="WP_148338504.1">
    <property type="nucleotide sequence ID" value="NZ_LR699119.1"/>
</dbReference>
<evidence type="ECO:0000256" key="4">
    <source>
        <dbReference type="ARBA" id="ARBA00022807"/>
    </source>
</evidence>
<dbReference type="PROSITE" id="PS50203">
    <property type="entry name" value="CALPAIN_CAT"/>
    <property type="match status" value="1"/>
</dbReference>
<feature type="active site" evidence="5">
    <location>
        <position position="355"/>
    </location>
</feature>
<dbReference type="Pfam" id="PF00648">
    <property type="entry name" value="Peptidase_C2"/>
    <property type="match status" value="1"/>
</dbReference>
<feature type="active site" evidence="5">
    <location>
        <position position="88"/>
    </location>
</feature>
<accession>A0A5E4PG46</accession>
<keyword evidence="4 5" id="KW-0788">Thiol protease</keyword>
<dbReference type="EMBL" id="LR699119">
    <property type="protein sequence ID" value="VVC75316.1"/>
    <property type="molecule type" value="Genomic_DNA"/>
</dbReference>
<dbReference type="PANTHER" id="PTHR10183">
    <property type="entry name" value="CALPAIN"/>
    <property type="match status" value="1"/>
</dbReference>
<dbReference type="KEGG" id="asip:AQUSIP_06050"/>
<evidence type="ECO:0000256" key="1">
    <source>
        <dbReference type="ARBA" id="ARBA00007623"/>
    </source>
</evidence>
<comment type="similarity">
    <text evidence="1">Belongs to the peptidase C2 family.</text>
</comment>
<dbReference type="InterPro" id="IPR038765">
    <property type="entry name" value="Papain-like_cys_pep_sf"/>
</dbReference>
<evidence type="ECO:0000256" key="3">
    <source>
        <dbReference type="ARBA" id="ARBA00022801"/>
    </source>
</evidence>
<dbReference type="InterPro" id="IPR022684">
    <property type="entry name" value="Calpain_cysteine_protease"/>
</dbReference>
<proteinExistence type="inferred from homology"/>
<evidence type="ECO:0000259" key="6">
    <source>
        <dbReference type="PROSITE" id="PS50203"/>
    </source>
</evidence>
<dbReference type="InterPro" id="IPR001300">
    <property type="entry name" value="Peptidase_C2_calpain_cat"/>
</dbReference>
<name>A0A5E4PG46_9COXI</name>
<gene>
    <name evidence="7" type="ORF">AQUSIP_06050</name>
</gene>
<evidence type="ECO:0000256" key="5">
    <source>
        <dbReference type="PROSITE-ProRule" id="PRU00239"/>
    </source>
</evidence>
<dbReference type="GO" id="GO:0006508">
    <property type="term" value="P:proteolysis"/>
    <property type="evidence" value="ECO:0007669"/>
    <property type="project" value="UniProtKB-KW"/>
</dbReference>
<evidence type="ECO:0000313" key="8">
    <source>
        <dbReference type="Proteomes" id="UP000324194"/>
    </source>
</evidence>
<dbReference type="GO" id="GO:0004198">
    <property type="term" value="F:calcium-dependent cysteine-type endopeptidase activity"/>
    <property type="evidence" value="ECO:0007669"/>
    <property type="project" value="InterPro"/>
</dbReference>
<feature type="domain" description="Calpain catalytic" evidence="6">
    <location>
        <begin position="58"/>
        <end position="436"/>
    </location>
</feature>
<evidence type="ECO:0000256" key="2">
    <source>
        <dbReference type="ARBA" id="ARBA00022670"/>
    </source>
</evidence>
<reference evidence="7 8" key="1">
    <citation type="submission" date="2019-08" db="EMBL/GenBank/DDBJ databases">
        <authorList>
            <person name="Guy L."/>
        </authorList>
    </citation>
    <scope>NUCLEOTIDE SEQUENCE [LARGE SCALE GENOMIC DNA]</scope>
    <source>
        <strain evidence="7 8">SGT-108</strain>
    </source>
</reference>
<dbReference type="AlphaFoldDB" id="A0A5E4PG46"/>
<dbReference type="SUPFAM" id="SSF54001">
    <property type="entry name" value="Cysteine proteinases"/>
    <property type="match status" value="1"/>
</dbReference>